<sequence>MDADGSKCDLKAFYDFTYCDAEVAIKCEEQKDAERRENEVVGPSDIPREIINALLPPKTWMTSERPWEKWQRLVSRELVSRQGVIRYHQLLDRLLVTQQARWRPICSIREKLFLQAFDEMIRQVACQCSEQGLLLLRVRDEMRMTMSMYQTLYHDSLHAPFTTDWEPDSPSALRSEKERLTETKDKYVRRLKFLELEMTQSAEKRAKKHQIHVRALRLRNTQLQLTLQFVAVGNAPLLQKTKFTINANDTLSVVYDFLRKQLQLRDSDALFLYCNRAFAPAPDQLLFDLAKCFSIDNVLILNYSLTHAWG</sequence>
<dbReference type="InterPro" id="IPR029071">
    <property type="entry name" value="Ubiquitin-like_domsf"/>
</dbReference>
<name>A0A024GLR3_9STRA</name>
<dbReference type="GO" id="GO:0000045">
    <property type="term" value="P:autophagosome assembly"/>
    <property type="evidence" value="ECO:0007669"/>
    <property type="project" value="InterPro"/>
</dbReference>
<protein>
    <recommendedName>
        <fullName evidence="7">Ubiquitin-like protein ATG12</fullName>
    </recommendedName>
</protein>
<dbReference type="Proteomes" id="UP000053237">
    <property type="component" value="Unassembled WGS sequence"/>
</dbReference>
<keyword evidence="3" id="KW-0505">Motor protein</keyword>
<evidence type="ECO:0008006" key="7">
    <source>
        <dbReference type="Google" id="ProtNLM"/>
    </source>
</evidence>
<accession>A0A024GLR3</accession>
<keyword evidence="6" id="KW-1185">Reference proteome</keyword>
<dbReference type="InterPro" id="IPR019347">
    <property type="entry name" value="Axonemal_dynein_light_chain"/>
</dbReference>
<dbReference type="Gene3D" id="3.10.20.90">
    <property type="entry name" value="Phosphatidylinositol 3-kinase Catalytic Subunit, Chain A, domain 1"/>
    <property type="match status" value="1"/>
</dbReference>
<evidence type="ECO:0000256" key="4">
    <source>
        <dbReference type="ARBA" id="ARBA00038114"/>
    </source>
</evidence>
<comment type="caution">
    <text evidence="5">The sequence shown here is derived from an EMBL/GenBank/DDBJ whole genome shotgun (WGS) entry which is preliminary data.</text>
</comment>
<evidence type="ECO:0000256" key="1">
    <source>
        <dbReference type="ARBA" id="ARBA00023017"/>
    </source>
</evidence>
<evidence type="ECO:0000256" key="3">
    <source>
        <dbReference type="ARBA" id="ARBA00023175"/>
    </source>
</evidence>
<dbReference type="EMBL" id="CAIX01000184">
    <property type="protein sequence ID" value="CCI47720.1"/>
    <property type="molecule type" value="Genomic_DNA"/>
</dbReference>
<dbReference type="PANTHER" id="PTHR13183">
    <property type="entry name" value="AXONEMAL INNER ARM DYNEIN LIGHT CHAIN 28"/>
    <property type="match status" value="1"/>
</dbReference>
<dbReference type="Pfam" id="PF10211">
    <property type="entry name" value="Ax_dynein_light"/>
    <property type="match status" value="1"/>
</dbReference>
<evidence type="ECO:0000256" key="2">
    <source>
        <dbReference type="ARBA" id="ARBA00023054"/>
    </source>
</evidence>
<dbReference type="CDD" id="cd01612">
    <property type="entry name" value="Ubl_ATG12"/>
    <property type="match status" value="1"/>
</dbReference>
<dbReference type="GO" id="GO:0045504">
    <property type="term" value="F:dynein heavy chain binding"/>
    <property type="evidence" value="ECO:0007669"/>
    <property type="project" value="TreeGrafter"/>
</dbReference>
<proteinExistence type="inferred from homology"/>
<dbReference type="SUPFAM" id="SSF54236">
    <property type="entry name" value="Ubiquitin-like"/>
    <property type="match status" value="1"/>
</dbReference>
<evidence type="ECO:0000313" key="5">
    <source>
        <dbReference type="EMBL" id="CCI47720.1"/>
    </source>
</evidence>
<keyword evidence="2" id="KW-0175">Coiled coil</keyword>
<dbReference type="InParanoid" id="A0A024GLR3"/>
<dbReference type="GO" id="GO:0005930">
    <property type="term" value="C:axoneme"/>
    <property type="evidence" value="ECO:0007669"/>
    <property type="project" value="TreeGrafter"/>
</dbReference>
<reference evidence="5 6" key="1">
    <citation type="submission" date="2012-05" db="EMBL/GenBank/DDBJ databases">
        <title>Recombination and specialization in a pathogen metapopulation.</title>
        <authorList>
            <person name="Gardiner A."/>
            <person name="Kemen E."/>
            <person name="Schultz-Larsen T."/>
            <person name="MacLean D."/>
            <person name="Van Oosterhout C."/>
            <person name="Jones J.D.G."/>
        </authorList>
    </citation>
    <scope>NUCLEOTIDE SEQUENCE [LARGE SCALE GENOMIC DNA]</scope>
    <source>
        <strain evidence="5 6">Ac Nc2</strain>
    </source>
</reference>
<keyword evidence="1" id="KW-0243">Dynein</keyword>
<dbReference type="STRING" id="65357.A0A024GLR3"/>
<evidence type="ECO:0000313" key="6">
    <source>
        <dbReference type="Proteomes" id="UP000053237"/>
    </source>
</evidence>
<comment type="similarity">
    <text evidence="4">Belongs to the inner dynein arm light chain family.</text>
</comment>
<organism evidence="5 6">
    <name type="scientific">Albugo candida</name>
    <dbReference type="NCBI Taxonomy" id="65357"/>
    <lineage>
        <taxon>Eukaryota</taxon>
        <taxon>Sar</taxon>
        <taxon>Stramenopiles</taxon>
        <taxon>Oomycota</taxon>
        <taxon>Peronosporomycetes</taxon>
        <taxon>Albuginales</taxon>
        <taxon>Albuginaceae</taxon>
        <taxon>Albugo</taxon>
    </lineage>
</organism>
<gene>
    <name evidence="5" type="ORF">BN9_087360</name>
</gene>
<dbReference type="GO" id="GO:0030286">
    <property type="term" value="C:dynein complex"/>
    <property type="evidence" value="ECO:0007669"/>
    <property type="project" value="UniProtKB-KW"/>
</dbReference>
<dbReference type="AlphaFoldDB" id="A0A024GLR3"/>
<dbReference type="PANTHER" id="PTHR13183:SF0">
    <property type="entry name" value="AXONEMAL DYNEIN LIGHT INTERMEDIATE POLYPEPTIDE 1"/>
    <property type="match status" value="1"/>
</dbReference>